<dbReference type="EMBL" id="MU860167">
    <property type="protein sequence ID" value="KAK4236882.1"/>
    <property type="molecule type" value="Genomic_DNA"/>
</dbReference>
<accession>A0AAN7H9T1</accession>
<dbReference type="Gene3D" id="2.120.10.30">
    <property type="entry name" value="TolB, C-terminal domain"/>
    <property type="match status" value="1"/>
</dbReference>
<dbReference type="InterPro" id="IPR011042">
    <property type="entry name" value="6-blade_b-propeller_TolB-like"/>
</dbReference>
<dbReference type="Proteomes" id="UP001303760">
    <property type="component" value="Unassembled WGS sequence"/>
</dbReference>
<comment type="caution">
    <text evidence="1">The sequence shown here is derived from an EMBL/GenBank/DDBJ whole genome shotgun (WGS) entry which is preliminary data.</text>
</comment>
<dbReference type="PANTHER" id="PTHR42060">
    <property type="entry name" value="NHL REPEAT-CONTAINING PROTEIN-RELATED"/>
    <property type="match status" value="1"/>
</dbReference>
<evidence type="ECO:0000313" key="2">
    <source>
        <dbReference type="Proteomes" id="UP001303760"/>
    </source>
</evidence>
<reference evidence="1" key="1">
    <citation type="journal article" date="2023" name="Mol. Phylogenet. Evol.">
        <title>Genome-scale phylogeny and comparative genomics of the fungal order Sordariales.</title>
        <authorList>
            <person name="Hensen N."/>
            <person name="Bonometti L."/>
            <person name="Westerberg I."/>
            <person name="Brannstrom I.O."/>
            <person name="Guillou S."/>
            <person name="Cros-Aarteil S."/>
            <person name="Calhoun S."/>
            <person name="Haridas S."/>
            <person name="Kuo A."/>
            <person name="Mondo S."/>
            <person name="Pangilinan J."/>
            <person name="Riley R."/>
            <person name="LaButti K."/>
            <person name="Andreopoulos B."/>
            <person name="Lipzen A."/>
            <person name="Chen C."/>
            <person name="Yan M."/>
            <person name="Daum C."/>
            <person name="Ng V."/>
            <person name="Clum A."/>
            <person name="Steindorff A."/>
            <person name="Ohm R.A."/>
            <person name="Martin F."/>
            <person name="Silar P."/>
            <person name="Natvig D.O."/>
            <person name="Lalanne C."/>
            <person name="Gautier V."/>
            <person name="Ament-Velasquez S.L."/>
            <person name="Kruys A."/>
            <person name="Hutchinson M.I."/>
            <person name="Powell A.J."/>
            <person name="Barry K."/>
            <person name="Miller A.N."/>
            <person name="Grigoriev I.V."/>
            <person name="Debuchy R."/>
            <person name="Gladieux P."/>
            <person name="Hiltunen Thoren M."/>
            <person name="Johannesson H."/>
        </authorList>
    </citation>
    <scope>NUCLEOTIDE SEQUENCE</scope>
    <source>
        <strain evidence="1">CBS 532.94</strain>
    </source>
</reference>
<reference evidence="1" key="2">
    <citation type="submission" date="2023-05" db="EMBL/GenBank/DDBJ databases">
        <authorList>
            <consortium name="Lawrence Berkeley National Laboratory"/>
            <person name="Steindorff A."/>
            <person name="Hensen N."/>
            <person name="Bonometti L."/>
            <person name="Westerberg I."/>
            <person name="Brannstrom I.O."/>
            <person name="Guillou S."/>
            <person name="Cros-Aarteil S."/>
            <person name="Calhoun S."/>
            <person name="Haridas S."/>
            <person name="Kuo A."/>
            <person name="Mondo S."/>
            <person name="Pangilinan J."/>
            <person name="Riley R."/>
            <person name="Labutti K."/>
            <person name="Andreopoulos B."/>
            <person name="Lipzen A."/>
            <person name="Chen C."/>
            <person name="Yanf M."/>
            <person name="Daum C."/>
            <person name="Ng V."/>
            <person name="Clum A."/>
            <person name="Ohm R."/>
            <person name="Martin F."/>
            <person name="Silar P."/>
            <person name="Natvig D."/>
            <person name="Lalanne C."/>
            <person name="Gautier V."/>
            <person name="Ament-Velasquez S.L."/>
            <person name="Kruys A."/>
            <person name="Hutchinson M.I."/>
            <person name="Powell A.J."/>
            <person name="Barry K."/>
            <person name="Miller A.N."/>
            <person name="Grigoriev I.V."/>
            <person name="Debuchy R."/>
            <person name="Gladieux P."/>
            <person name="Thoren M.H."/>
            <person name="Johannesson H."/>
        </authorList>
    </citation>
    <scope>NUCLEOTIDE SEQUENCE</scope>
    <source>
        <strain evidence="1">CBS 532.94</strain>
    </source>
</reference>
<dbReference type="InterPro" id="IPR052998">
    <property type="entry name" value="Hetero-Diels-Alderase-like"/>
</dbReference>
<organism evidence="1 2">
    <name type="scientific">Achaetomium macrosporum</name>
    <dbReference type="NCBI Taxonomy" id="79813"/>
    <lineage>
        <taxon>Eukaryota</taxon>
        <taxon>Fungi</taxon>
        <taxon>Dikarya</taxon>
        <taxon>Ascomycota</taxon>
        <taxon>Pezizomycotina</taxon>
        <taxon>Sordariomycetes</taxon>
        <taxon>Sordariomycetidae</taxon>
        <taxon>Sordariales</taxon>
        <taxon>Chaetomiaceae</taxon>
        <taxon>Achaetomium</taxon>
    </lineage>
</organism>
<keyword evidence="2" id="KW-1185">Reference proteome</keyword>
<name>A0AAN7H9T1_9PEZI</name>
<dbReference type="AlphaFoldDB" id="A0AAN7H9T1"/>
<gene>
    <name evidence="1" type="ORF">C8A03DRAFT_35193</name>
</gene>
<evidence type="ECO:0000313" key="1">
    <source>
        <dbReference type="EMBL" id="KAK4236882.1"/>
    </source>
</evidence>
<sequence length="159" mass="16809">MRHSVRITTIVSATSGVHATGLTPILPIRNVYAYPKNAFIDNIAASPRSPRTLLTLLAGIWRSWDIQTISTQPGSLTVRTVKFTAAQQDNNPTVKQLATVTNSIMLNGIAVDPIKPGLLMLADSSVGAVWCIDLASGAVKIVLSDPPVLASTGTVTGDY</sequence>
<dbReference type="PANTHER" id="PTHR42060:SF1">
    <property type="entry name" value="NHL REPEAT-CONTAINING PROTEIN"/>
    <property type="match status" value="1"/>
</dbReference>
<protein>
    <submittedName>
        <fullName evidence="1">Uncharacterized protein</fullName>
    </submittedName>
</protein>
<proteinExistence type="predicted"/>